<dbReference type="Proteomes" id="UP000799438">
    <property type="component" value="Unassembled WGS sequence"/>
</dbReference>
<reference evidence="2" key="1">
    <citation type="journal article" date="2020" name="Stud. Mycol.">
        <title>101 Dothideomycetes genomes: a test case for predicting lifestyles and emergence of pathogens.</title>
        <authorList>
            <person name="Haridas S."/>
            <person name="Albert R."/>
            <person name="Binder M."/>
            <person name="Bloem J."/>
            <person name="Labutti K."/>
            <person name="Salamov A."/>
            <person name="Andreopoulos B."/>
            <person name="Baker S."/>
            <person name="Barry K."/>
            <person name="Bills G."/>
            <person name="Bluhm B."/>
            <person name="Cannon C."/>
            <person name="Castanera R."/>
            <person name="Culley D."/>
            <person name="Daum C."/>
            <person name="Ezra D."/>
            <person name="Gonzalez J."/>
            <person name="Henrissat B."/>
            <person name="Kuo A."/>
            <person name="Liang C."/>
            <person name="Lipzen A."/>
            <person name="Lutzoni F."/>
            <person name="Magnuson J."/>
            <person name="Mondo S."/>
            <person name="Nolan M."/>
            <person name="Ohm R."/>
            <person name="Pangilinan J."/>
            <person name="Park H.-J."/>
            <person name="Ramirez L."/>
            <person name="Alfaro M."/>
            <person name="Sun H."/>
            <person name="Tritt A."/>
            <person name="Yoshinaga Y."/>
            <person name="Zwiers L.-H."/>
            <person name="Turgeon B."/>
            <person name="Goodwin S."/>
            <person name="Spatafora J."/>
            <person name="Crous P."/>
            <person name="Grigoriev I."/>
        </authorList>
    </citation>
    <scope>NUCLEOTIDE SEQUENCE</scope>
    <source>
        <strain evidence="2">CBS 121167</strain>
    </source>
</reference>
<dbReference type="OrthoDB" id="3934324at2759"/>
<evidence type="ECO:0000313" key="3">
    <source>
        <dbReference type="Proteomes" id="UP000799438"/>
    </source>
</evidence>
<sequence>MRSTIATSLAFLGAASAQSATTTSTVLSFAFPFGASPAVVPTAGVTGSVVGVESARTTLAFTCAEAAKELTDYSSVGVLCPIGSNTPMTVTYGPSYFAQSAHTTVETATLTAPVDLNIECDVPVAATPASNSAKPTATKDAVCTYDFGDNELAEAMGALFQCSQENVAGPVAEIAQSKLNTASVTECIGSAMQHPATTAAVTYKATDVVYWTVTVTDVAKGVTLEGASSKATGSAASASASASAKDNAAAGSFGARLSAAGVVGLAAGVLAL</sequence>
<dbReference type="EMBL" id="ML995476">
    <property type="protein sequence ID" value="KAF2145868.1"/>
    <property type="molecule type" value="Genomic_DNA"/>
</dbReference>
<dbReference type="AlphaFoldDB" id="A0A6A6BQ40"/>
<keyword evidence="3" id="KW-1185">Reference proteome</keyword>
<proteinExistence type="predicted"/>
<feature type="chain" id="PRO_5025376841" description="Ubiquitin 3 binding protein But2 C-terminal domain-containing protein" evidence="1">
    <location>
        <begin position="18"/>
        <end position="272"/>
    </location>
</feature>
<organism evidence="2 3">
    <name type="scientific">Aplosporella prunicola CBS 121167</name>
    <dbReference type="NCBI Taxonomy" id="1176127"/>
    <lineage>
        <taxon>Eukaryota</taxon>
        <taxon>Fungi</taxon>
        <taxon>Dikarya</taxon>
        <taxon>Ascomycota</taxon>
        <taxon>Pezizomycotina</taxon>
        <taxon>Dothideomycetes</taxon>
        <taxon>Dothideomycetes incertae sedis</taxon>
        <taxon>Botryosphaeriales</taxon>
        <taxon>Aplosporellaceae</taxon>
        <taxon>Aplosporella</taxon>
    </lineage>
</organism>
<dbReference type="RefSeq" id="XP_033401580.1">
    <property type="nucleotide sequence ID" value="XM_033539725.1"/>
</dbReference>
<dbReference type="GeneID" id="54297221"/>
<gene>
    <name evidence="2" type="ORF">K452DRAFT_283170</name>
</gene>
<name>A0A6A6BQ40_9PEZI</name>
<evidence type="ECO:0000313" key="2">
    <source>
        <dbReference type="EMBL" id="KAF2145868.1"/>
    </source>
</evidence>
<keyword evidence="1" id="KW-0732">Signal</keyword>
<protein>
    <recommendedName>
        <fullName evidence="4">Ubiquitin 3 binding protein But2 C-terminal domain-containing protein</fullName>
    </recommendedName>
</protein>
<evidence type="ECO:0008006" key="4">
    <source>
        <dbReference type="Google" id="ProtNLM"/>
    </source>
</evidence>
<feature type="signal peptide" evidence="1">
    <location>
        <begin position="1"/>
        <end position="17"/>
    </location>
</feature>
<accession>A0A6A6BQ40</accession>
<evidence type="ECO:0000256" key="1">
    <source>
        <dbReference type="SAM" id="SignalP"/>
    </source>
</evidence>